<dbReference type="InterPro" id="IPR013106">
    <property type="entry name" value="Ig_V-set"/>
</dbReference>
<evidence type="ECO:0000259" key="6">
    <source>
        <dbReference type="PROSITE" id="PS50835"/>
    </source>
</evidence>
<evidence type="ECO:0000256" key="2">
    <source>
        <dbReference type="ARBA" id="ARBA00023130"/>
    </source>
</evidence>
<dbReference type="InterPro" id="IPR007110">
    <property type="entry name" value="Ig-like_dom"/>
</dbReference>
<dbReference type="GO" id="GO:0002250">
    <property type="term" value="P:adaptive immune response"/>
    <property type="evidence" value="ECO:0007669"/>
    <property type="project" value="UniProtKB-KW"/>
</dbReference>
<evidence type="ECO:0000256" key="4">
    <source>
        <dbReference type="ARBA" id="ARBA00023319"/>
    </source>
</evidence>
<dbReference type="PANTHER" id="PTHR19367:SF18">
    <property type="entry name" value="T CELL RECEPTOR ALPHA VARIABLE 16"/>
    <property type="match status" value="1"/>
</dbReference>
<protein>
    <recommendedName>
        <fullName evidence="6">Ig-like domain-containing protein</fullName>
    </recommendedName>
</protein>
<keyword evidence="4" id="KW-0393">Immunoglobulin domain</keyword>
<dbReference type="InterPro" id="IPR003599">
    <property type="entry name" value="Ig_sub"/>
</dbReference>
<accession>A0A8T3CHT0</accession>
<dbReference type="SUPFAM" id="SSF48726">
    <property type="entry name" value="Immunoglobulin"/>
    <property type="match status" value="2"/>
</dbReference>
<evidence type="ECO:0000313" key="8">
    <source>
        <dbReference type="Proteomes" id="UP000829720"/>
    </source>
</evidence>
<dbReference type="AlphaFoldDB" id="A0A8T3CHT0"/>
<evidence type="ECO:0000256" key="1">
    <source>
        <dbReference type="ARBA" id="ARBA00022729"/>
    </source>
</evidence>
<dbReference type="InterPro" id="IPR036179">
    <property type="entry name" value="Ig-like_dom_sf"/>
</dbReference>
<gene>
    <name evidence="7" type="ORF">AGOR_G00240080</name>
</gene>
<proteinExistence type="predicted"/>
<dbReference type="Pfam" id="PF07686">
    <property type="entry name" value="V-set"/>
    <property type="match status" value="2"/>
</dbReference>
<dbReference type="InterPro" id="IPR051287">
    <property type="entry name" value="TCR_variable_region"/>
</dbReference>
<keyword evidence="1" id="KW-0732">Signal</keyword>
<evidence type="ECO:0000313" key="7">
    <source>
        <dbReference type="EMBL" id="KAI1882942.1"/>
    </source>
</evidence>
<reference evidence="7" key="1">
    <citation type="submission" date="2021-01" db="EMBL/GenBank/DDBJ databases">
        <authorList>
            <person name="Zahm M."/>
            <person name="Roques C."/>
            <person name="Cabau C."/>
            <person name="Klopp C."/>
            <person name="Donnadieu C."/>
            <person name="Jouanno E."/>
            <person name="Lampietro C."/>
            <person name="Louis A."/>
            <person name="Herpin A."/>
            <person name="Echchiki A."/>
            <person name="Berthelot C."/>
            <person name="Parey E."/>
            <person name="Roest-Crollius H."/>
            <person name="Braasch I."/>
            <person name="Postlethwait J."/>
            <person name="Bobe J."/>
            <person name="Montfort J."/>
            <person name="Bouchez O."/>
            <person name="Begum T."/>
            <person name="Mejri S."/>
            <person name="Adams A."/>
            <person name="Chen W.-J."/>
            <person name="Guiguen Y."/>
        </authorList>
    </citation>
    <scope>NUCLEOTIDE SEQUENCE</scope>
    <source>
        <tissue evidence="7">Blood</tissue>
    </source>
</reference>
<evidence type="ECO:0000256" key="5">
    <source>
        <dbReference type="ARBA" id="ARBA00043266"/>
    </source>
</evidence>
<dbReference type="SMART" id="SM00406">
    <property type="entry name" value="IGv"/>
    <property type="match status" value="2"/>
</dbReference>
<dbReference type="SMART" id="SM00409">
    <property type="entry name" value="IG"/>
    <property type="match status" value="2"/>
</dbReference>
<keyword evidence="8" id="KW-1185">Reference proteome</keyword>
<dbReference type="PROSITE" id="PS50835">
    <property type="entry name" value="IG_LIKE"/>
    <property type="match status" value="2"/>
</dbReference>
<feature type="domain" description="Ig-like" evidence="6">
    <location>
        <begin position="150"/>
        <end position="261"/>
    </location>
</feature>
<dbReference type="Gene3D" id="2.60.40.10">
    <property type="entry name" value="Immunoglobulins"/>
    <property type="match status" value="2"/>
</dbReference>
<keyword evidence="2" id="KW-1064">Adaptive immunity</keyword>
<evidence type="ECO:0000256" key="3">
    <source>
        <dbReference type="ARBA" id="ARBA00023170"/>
    </source>
</evidence>
<keyword evidence="3" id="KW-0675">Receptor</keyword>
<feature type="domain" description="Ig-like" evidence="6">
    <location>
        <begin position="42"/>
        <end position="146"/>
    </location>
</feature>
<feature type="non-terminal residue" evidence="7">
    <location>
        <position position="1"/>
    </location>
</feature>
<dbReference type="InterPro" id="IPR013783">
    <property type="entry name" value="Ig-like_fold"/>
</dbReference>
<dbReference type="GO" id="GO:0042101">
    <property type="term" value="C:T cell receptor complex"/>
    <property type="evidence" value="ECO:0007669"/>
    <property type="project" value="UniProtKB-KW"/>
</dbReference>
<sequence length="261" mass="29171">GRVTQELQEQNLLTIVLLYLTGEREEAYRDFNMISLQTHMLPLFCVILLCFIGGTQGDSVLQNGTMVLAENEKASLYCKYDTTDTAPYLYWYIQLGKTSPELILSNLNVNGKAFKEGFKANPDKSAKTFNLEIAAAGLSDSATYYCALKPTLCESFQDGITAETDTVYAVEGNSVKMSCNYTTTANILGIALHWYRQYPRSKPEFIILIMGSNAKDKEEKDRFTVKHDKQNKSVHLEISSAEVTDSALYYCALRPTVTGNP</sequence>
<name>A0A8T3CHT0_9TELE</name>
<dbReference type="Proteomes" id="UP000829720">
    <property type="component" value="Unassembled WGS sequence"/>
</dbReference>
<dbReference type="OrthoDB" id="9803478at2759"/>
<organism evidence="7 8">
    <name type="scientific">Albula goreensis</name>
    <dbReference type="NCBI Taxonomy" id="1534307"/>
    <lineage>
        <taxon>Eukaryota</taxon>
        <taxon>Metazoa</taxon>
        <taxon>Chordata</taxon>
        <taxon>Craniata</taxon>
        <taxon>Vertebrata</taxon>
        <taxon>Euteleostomi</taxon>
        <taxon>Actinopterygii</taxon>
        <taxon>Neopterygii</taxon>
        <taxon>Teleostei</taxon>
        <taxon>Albuliformes</taxon>
        <taxon>Albulidae</taxon>
        <taxon>Albula</taxon>
    </lineage>
</organism>
<dbReference type="PANTHER" id="PTHR19367">
    <property type="entry name" value="T-CELL RECEPTOR ALPHA CHAIN V REGION"/>
    <property type="match status" value="1"/>
</dbReference>
<keyword evidence="5" id="KW-1279">T cell receptor</keyword>
<keyword evidence="5" id="KW-0391">Immunity</keyword>
<dbReference type="EMBL" id="JAERUA010000024">
    <property type="protein sequence ID" value="KAI1882942.1"/>
    <property type="molecule type" value="Genomic_DNA"/>
</dbReference>
<comment type="caution">
    <text evidence="7">The sequence shown here is derived from an EMBL/GenBank/DDBJ whole genome shotgun (WGS) entry which is preliminary data.</text>
</comment>